<dbReference type="Proteomes" id="UP000297348">
    <property type="component" value="Unassembled WGS sequence"/>
</dbReference>
<evidence type="ECO:0000313" key="2">
    <source>
        <dbReference type="Proteomes" id="UP000297348"/>
    </source>
</evidence>
<keyword evidence="2" id="KW-1185">Reference proteome</keyword>
<gene>
    <name evidence="1" type="ORF">EGT51_11590</name>
</gene>
<dbReference type="AlphaFoldDB" id="A0A4Z0J6R4"/>
<protein>
    <submittedName>
        <fullName evidence="1">Uncharacterized protein</fullName>
    </submittedName>
</protein>
<sequence>MKASADFSSGRFFVDEKWVDEKPKFKEGLSEMKTYPLVTFTNENTGMPGGNSGAKLVVKKAVDNLGDKRVQWIGEKL</sequence>
<proteinExistence type="predicted"/>
<name>A0A4Z0J6R4_9LACO</name>
<organism evidence="1 2">
    <name type="scientific">Levilactobacillus suantsaiihabitans</name>
    <dbReference type="NCBI Taxonomy" id="2487722"/>
    <lineage>
        <taxon>Bacteria</taxon>
        <taxon>Bacillati</taxon>
        <taxon>Bacillota</taxon>
        <taxon>Bacilli</taxon>
        <taxon>Lactobacillales</taxon>
        <taxon>Lactobacillaceae</taxon>
        <taxon>Levilactobacillus</taxon>
    </lineage>
</organism>
<dbReference type="RefSeq" id="WP_135368835.1">
    <property type="nucleotide sequence ID" value="NZ_RKLX01000026.1"/>
</dbReference>
<accession>A0A4Z0J6R4</accession>
<dbReference type="EMBL" id="RKLX01000026">
    <property type="protein sequence ID" value="TGD17610.1"/>
    <property type="molecule type" value="Genomic_DNA"/>
</dbReference>
<evidence type="ECO:0000313" key="1">
    <source>
        <dbReference type="EMBL" id="TGD17610.1"/>
    </source>
</evidence>
<reference evidence="1 2" key="1">
    <citation type="submission" date="2018-10" db="EMBL/GenBank/DDBJ databases">
        <title>Lactobacillus sp. R7 and Lactobacillus sp. R19 isolated from fermented mustard green product of Taiwan.</title>
        <authorList>
            <person name="Lin S.-T."/>
        </authorList>
    </citation>
    <scope>NUCLEOTIDE SEQUENCE [LARGE SCALE GENOMIC DNA]</scope>
    <source>
        <strain evidence="1 2">BCRC 81129</strain>
    </source>
</reference>
<comment type="caution">
    <text evidence="1">The sequence shown here is derived from an EMBL/GenBank/DDBJ whole genome shotgun (WGS) entry which is preliminary data.</text>
</comment>